<reference evidence="2 3" key="1">
    <citation type="submission" date="2016-03" db="EMBL/GenBank/DDBJ databases">
        <title>Whole genome sequencing of Grifola frondosa 9006-11.</title>
        <authorList>
            <person name="Min B."/>
            <person name="Park H."/>
            <person name="Kim J.-G."/>
            <person name="Cho H."/>
            <person name="Oh Y.-L."/>
            <person name="Kong W.-S."/>
            <person name="Choi I.-G."/>
        </authorList>
    </citation>
    <scope>NUCLEOTIDE SEQUENCE [LARGE SCALE GENOMIC DNA]</scope>
    <source>
        <strain evidence="2 3">9006-11</strain>
    </source>
</reference>
<dbReference type="AlphaFoldDB" id="A0A1C7MG45"/>
<protein>
    <submittedName>
        <fullName evidence="2">Uncharacterized protein</fullName>
    </submittedName>
</protein>
<dbReference type="EMBL" id="LUGG01000004">
    <property type="protein sequence ID" value="OBZ75577.1"/>
    <property type="molecule type" value="Genomic_DNA"/>
</dbReference>
<dbReference type="Proteomes" id="UP000092993">
    <property type="component" value="Unassembled WGS sequence"/>
</dbReference>
<sequence>MSSTNHDVSARKPSGSSTHSGGHSPSDSPNHVSRLSDSRATSRVPGEADCLLFRYNLRERLLVMCSVWVWVPPTG</sequence>
<evidence type="ECO:0000313" key="2">
    <source>
        <dbReference type="EMBL" id="OBZ75577.1"/>
    </source>
</evidence>
<name>A0A1C7MG45_GRIFR</name>
<organism evidence="2 3">
    <name type="scientific">Grifola frondosa</name>
    <name type="common">Maitake</name>
    <name type="synonym">Polyporus frondosus</name>
    <dbReference type="NCBI Taxonomy" id="5627"/>
    <lineage>
        <taxon>Eukaryota</taxon>
        <taxon>Fungi</taxon>
        <taxon>Dikarya</taxon>
        <taxon>Basidiomycota</taxon>
        <taxon>Agaricomycotina</taxon>
        <taxon>Agaricomycetes</taxon>
        <taxon>Polyporales</taxon>
        <taxon>Grifolaceae</taxon>
        <taxon>Grifola</taxon>
    </lineage>
</organism>
<gene>
    <name evidence="2" type="ORF">A0H81_04210</name>
</gene>
<feature type="compositionally biased region" description="Low complexity" evidence="1">
    <location>
        <begin position="13"/>
        <end position="31"/>
    </location>
</feature>
<comment type="caution">
    <text evidence="2">The sequence shown here is derived from an EMBL/GenBank/DDBJ whole genome shotgun (WGS) entry which is preliminary data.</text>
</comment>
<evidence type="ECO:0000313" key="3">
    <source>
        <dbReference type="Proteomes" id="UP000092993"/>
    </source>
</evidence>
<keyword evidence="3" id="KW-1185">Reference proteome</keyword>
<evidence type="ECO:0000256" key="1">
    <source>
        <dbReference type="SAM" id="MobiDB-lite"/>
    </source>
</evidence>
<feature type="region of interest" description="Disordered" evidence="1">
    <location>
        <begin position="1"/>
        <end position="43"/>
    </location>
</feature>
<proteinExistence type="predicted"/>
<accession>A0A1C7MG45</accession>